<reference evidence="1" key="1">
    <citation type="submission" date="2018-06" db="EMBL/GenBank/DDBJ databases">
        <authorList>
            <person name="Zhirakovskaya E."/>
        </authorList>
    </citation>
    <scope>NUCLEOTIDE SEQUENCE</scope>
</reference>
<organism evidence="1">
    <name type="scientific">hydrothermal vent metagenome</name>
    <dbReference type="NCBI Taxonomy" id="652676"/>
    <lineage>
        <taxon>unclassified sequences</taxon>
        <taxon>metagenomes</taxon>
        <taxon>ecological metagenomes</taxon>
    </lineage>
</organism>
<accession>A0A3B0RAG3</accession>
<dbReference type="EMBL" id="UOEE01000067">
    <property type="protein sequence ID" value="VAV88497.1"/>
    <property type="molecule type" value="Genomic_DNA"/>
</dbReference>
<gene>
    <name evidence="1" type="ORF">MNBD_ALPHA06-1474</name>
</gene>
<proteinExistence type="predicted"/>
<dbReference type="AlphaFoldDB" id="A0A3B0RAG3"/>
<evidence type="ECO:0000313" key="1">
    <source>
        <dbReference type="EMBL" id="VAV88497.1"/>
    </source>
</evidence>
<name>A0A3B0RAG3_9ZZZZ</name>
<protein>
    <submittedName>
        <fullName evidence="1">Uncharacterized protein</fullName>
    </submittedName>
</protein>
<feature type="non-terminal residue" evidence="1">
    <location>
        <position position="170"/>
    </location>
</feature>
<sequence>MTNPPHIIDVRLSLVSCTPQATRVLTTLDASNRIRKLPELACEIRPDETVEQAIRRALGPNLCQHLTHIEQIETRSENQKLTIHVLGLVSDYSQFRLAATDWWPLFELFPWEDWRKAAPTAVSQILLPSLYRWAQQQSGRRKRHKTAIALLFADNNQPWACENLAARYVY</sequence>